<keyword evidence="4" id="KW-0234">DNA repair</keyword>
<reference evidence="6" key="2">
    <citation type="submission" date="2023-04" db="EMBL/GenBank/DDBJ databases">
        <authorList>
            <person name="Bruccoleri R.E."/>
            <person name="Oakeley E.J."/>
            <person name="Faust A.-M."/>
            <person name="Dessus-Babus S."/>
            <person name="Altorfer M."/>
            <person name="Burckhardt D."/>
            <person name="Oertli M."/>
            <person name="Naumann U."/>
            <person name="Petersen F."/>
            <person name="Wong J."/>
        </authorList>
    </citation>
    <scope>NUCLEOTIDE SEQUENCE</scope>
    <source>
        <strain evidence="6">GSM-AAB239-AS_SAM_17_03QT</strain>
        <tissue evidence="6">Leaf</tissue>
    </source>
</reference>
<dbReference type="CDD" id="cd21502">
    <property type="entry name" value="vWA_BABAM1"/>
    <property type="match status" value="1"/>
</dbReference>
<name>A0AAX6HNE7_IRIPA</name>
<dbReference type="GO" id="GO:0045739">
    <property type="term" value="P:positive regulation of DNA repair"/>
    <property type="evidence" value="ECO:0007669"/>
    <property type="project" value="InterPro"/>
</dbReference>
<evidence type="ECO:0000313" key="7">
    <source>
        <dbReference type="Proteomes" id="UP001140949"/>
    </source>
</evidence>
<dbReference type="Proteomes" id="UP001140949">
    <property type="component" value="Unassembled WGS sequence"/>
</dbReference>
<proteinExistence type="predicted"/>
<evidence type="ECO:0000256" key="2">
    <source>
        <dbReference type="ARBA" id="ARBA00022490"/>
    </source>
</evidence>
<dbReference type="GO" id="GO:0006281">
    <property type="term" value="P:DNA repair"/>
    <property type="evidence" value="ECO:0007669"/>
    <property type="project" value="UniProtKB-KW"/>
</dbReference>
<evidence type="ECO:0000256" key="5">
    <source>
        <dbReference type="ARBA" id="ARBA00023242"/>
    </source>
</evidence>
<dbReference type="PANTHER" id="PTHR15660">
    <property type="entry name" value="BRISC AND BRCA1-A COMPLEX MEMBER 1"/>
    <property type="match status" value="1"/>
</dbReference>
<dbReference type="InterPro" id="IPR026126">
    <property type="entry name" value="BABAM1"/>
</dbReference>
<comment type="caution">
    <text evidence="6">The sequence shown here is derived from an EMBL/GenBank/DDBJ whole genome shotgun (WGS) entry which is preliminary data.</text>
</comment>
<evidence type="ECO:0008006" key="8">
    <source>
        <dbReference type="Google" id="ProtNLM"/>
    </source>
</evidence>
<keyword evidence="3" id="KW-0227">DNA damage</keyword>
<organism evidence="6 7">
    <name type="scientific">Iris pallida</name>
    <name type="common">Sweet iris</name>
    <dbReference type="NCBI Taxonomy" id="29817"/>
    <lineage>
        <taxon>Eukaryota</taxon>
        <taxon>Viridiplantae</taxon>
        <taxon>Streptophyta</taxon>
        <taxon>Embryophyta</taxon>
        <taxon>Tracheophyta</taxon>
        <taxon>Spermatophyta</taxon>
        <taxon>Magnoliopsida</taxon>
        <taxon>Liliopsida</taxon>
        <taxon>Asparagales</taxon>
        <taxon>Iridaceae</taxon>
        <taxon>Iridoideae</taxon>
        <taxon>Irideae</taxon>
        <taxon>Iris</taxon>
    </lineage>
</organism>
<evidence type="ECO:0000313" key="6">
    <source>
        <dbReference type="EMBL" id="KAJ6842273.1"/>
    </source>
</evidence>
<dbReference type="PANTHER" id="PTHR15660:SF1">
    <property type="entry name" value="BRISC AND BRCA1-A COMPLEX MEMBER 1"/>
    <property type="match status" value="1"/>
</dbReference>
<dbReference type="AlphaFoldDB" id="A0AAX6HNE7"/>
<gene>
    <name evidence="6" type="ORF">M6B38_302765</name>
</gene>
<comment type="subcellular location">
    <subcellularLocation>
        <location evidence="1">Nucleus</location>
    </subcellularLocation>
</comment>
<keyword evidence="2" id="KW-0963">Cytoplasm</keyword>
<accession>A0AAX6HNE7</accession>
<keyword evidence="5" id="KW-0539">Nucleus</keyword>
<protein>
    <recommendedName>
        <fullName evidence="8">New component of the BRCA1-A complex</fullName>
    </recommendedName>
</protein>
<sequence length="265" mass="29378">MDRGAAAAGDHPAAPVYSLPTGRFFAEDILFCVDADAEAGTEMKASGTKGRPITRLDCIKQSILLFVNAKLTINADHRFNFCTLSRSVSSSSLRKEFSNQVESAMVSVRAIKAAESSYGVADLTQLFRMATHEARKSRAQNRIFRVVLVYCRSSTRPHHQWPISDKLFTMDVIYLHDKPSPENCPQKVYDALVDAVEHVSLDEGYIFESGQGLARVLFRQMCTLLSHPHQRCMQDDIDIPRSLTRKVPQPDAAAAGEDSMVVSGQ</sequence>
<keyword evidence="7" id="KW-1185">Reference proteome</keyword>
<dbReference type="GO" id="GO:0070552">
    <property type="term" value="C:BRISC complex"/>
    <property type="evidence" value="ECO:0007669"/>
    <property type="project" value="InterPro"/>
</dbReference>
<evidence type="ECO:0000256" key="1">
    <source>
        <dbReference type="ARBA" id="ARBA00004123"/>
    </source>
</evidence>
<evidence type="ECO:0000256" key="3">
    <source>
        <dbReference type="ARBA" id="ARBA00022763"/>
    </source>
</evidence>
<dbReference type="EMBL" id="JANAVB010007798">
    <property type="protein sequence ID" value="KAJ6842273.1"/>
    <property type="molecule type" value="Genomic_DNA"/>
</dbReference>
<evidence type="ECO:0000256" key="4">
    <source>
        <dbReference type="ARBA" id="ARBA00023204"/>
    </source>
</evidence>
<reference evidence="6" key="1">
    <citation type="journal article" date="2023" name="GigaByte">
        <title>Genome assembly of the bearded iris, Iris pallida Lam.</title>
        <authorList>
            <person name="Bruccoleri R.E."/>
            <person name="Oakeley E.J."/>
            <person name="Faust A.M.E."/>
            <person name="Altorfer M."/>
            <person name="Dessus-Babus S."/>
            <person name="Burckhardt D."/>
            <person name="Oertli M."/>
            <person name="Naumann U."/>
            <person name="Petersen F."/>
            <person name="Wong J."/>
        </authorList>
    </citation>
    <scope>NUCLEOTIDE SEQUENCE</scope>
    <source>
        <strain evidence="6">GSM-AAB239-AS_SAM_17_03QT</strain>
    </source>
</reference>